<dbReference type="InterPro" id="IPR021420">
    <property type="entry name" value="DUF3067"/>
</dbReference>
<organism evidence="1 2">
    <name type="scientific">Aphanothece hegewaldii CCALA 016</name>
    <dbReference type="NCBI Taxonomy" id="2107694"/>
    <lineage>
        <taxon>Bacteria</taxon>
        <taxon>Bacillati</taxon>
        <taxon>Cyanobacteriota</taxon>
        <taxon>Cyanophyceae</taxon>
        <taxon>Oscillatoriophycideae</taxon>
        <taxon>Chroococcales</taxon>
        <taxon>Aphanothecaceae</taxon>
        <taxon>Aphanothece</taxon>
    </lineage>
</organism>
<dbReference type="Proteomes" id="UP000239001">
    <property type="component" value="Unassembled WGS sequence"/>
</dbReference>
<protein>
    <submittedName>
        <fullName evidence="1">DUF3067 domain-containing protein</fullName>
    </submittedName>
</protein>
<dbReference type="AlphaFoldDB" id="A0A2T1M120"/>
<dbReference type="Gene3D" id="3.30.428.40">
    <property type="entry name" value="Protein of unknown function DUF3067"/>
    <property type="match status" value="1"/>
</dbReference>
<comment type="caution">
    <text evidence="1">The sequence shown here is derived from an EMBL/GenBank/DDBJ whole genome shotgun (WGS) entry which is preliminary data.</text>
</comment>
<evidence type="ECO:0000313" key="1">
    <source>
        <dbReference type="EMBL" id="PSF38367.1"/>
    </source>
</evidence>
<dbReference type="Pfam" id="PF11267">
    <property type="entry name" value="DUF3067"/>
    <property type="match status" value="1"/>
</dbReference>
<dbReference type="EMBL" id="PXOH01000004">
    <property type="protein sequence ID" value="PSF38367.1"/>
    <property type="molecule type" value="Genomic_DNA"/>
</dbReference>
<sequence length="105" mass="12198">MTGSELHQLLLNKWGYSYDIQVRRIKGRIFVQVMWKYLEQVSFPLSQQEYIEHLNAITNYLNAWGGVEQVTSFIAKTRERPRLGKAVSIPLDLGDRASEWILDDG</sequence>
<evidence type="ECO:0000313" key="2">
    <source>
        <dbReference type="Proteomes" id="UP000239001"/>
    </source>
</evidence>
<dbReference type="OrthoDB" id="461282at2"/>
<dbReference type="PANTHER" id="PTHR35126">
    <property type="entry name" value="SLR0598 PROTEIN"/>
    <property type="match status" value="1"/>
</dbReference>
<name>A0A2T1M120_9CHRO</name>
<reference evidence="1 2" key="1">
    <citation type="submission" date="2018-03" db="EMBL/GenBank/DDBJ databases">
        <title>The ancient ancestry and fast evolution of plastids.</title>
        <authorList>
            <person name="Moore K.R."/>
            <person name="Magnabosco C."/>
            <person name="Momper L."/>
            <person name="Gold D.A."/>
            <person name="Bosak T."/>
            <person name="Fournier G.P."/>
        </authorList>
    </citation>
    <scope>NUCLEOTIDE SEQUENCE [LARGE SCALE GENOMIC DNA]</scope>
    <source>
        <strain evidence="1 2">CCALA 016</strain>
    </source>
</reference>
<gene>
    <name evidence="1" type="ORF">C7H19_05085</name>
</gene>
<dbReference type="RefSeq" id="WP_106455809.1">
    <property type="nucleotide sequence ID" value="NZ_PXOH01000004.1"/>
</dbReference>
<dbReference type="PANTHER" id="PTHR35126:SF1">
    <property type="entry name" value="DUF3067 DOMAIN-CONTAINING PROTEIN"/>
    <property type="match status" value="1"/>
</dbReference>
<accession>A0A2T1M120</accession>
<reference evidence="1 2" key="2">
    <citation type="submission" date="2018-03" db="EMBL/GenBank/DDBJ databases">
        <authorList>
            <person name="Keele B.F."/>
        </authorList>
    </citation>
    <scope>NUCLEOTIDE SEQUENCE [LARGE SCALE GENOMIC DNA]</scope>
    <source>
        <strain evidence="1 2">CCALA 016</strain>
    </source>
</reference>
<proteinExistence type="predicted"/>
<keyword evidence="2" id="KW-1185">Reference proteome</keyword>